<reference evidence="10" key="1">
    <citation type="submission" date="2018-06" db="EMBL/GenBank/DDBJ databases">
        <title>Aestuariibacter litoralis strain KCTC 52945T.</title>
        <authorList>
            <person name="Li X."/>
            <person name="Salam N."/>
            <person name="Li J.-L."/>
            <person name="Chen Y.-M."/>
            <person name="Yang Z.-W."/>
            <person name="Zhang L.-Y."/>
            <person name="Han M.-X."/>
            <person name="Xiao M."/>
            <person name="Li W.-J."/>
        </authorList>
    </citation>
    <scope>NUCLEOTIDE SEQUENCE [LARGE SCALE GENOMIC DNA]</scope>
    <source>
        <strain evidence="10">KCTC 52945</strain>
    </source>
</reference>
<dbReference type="GO" id="GO:0003677">
    <property type="term" value="F:DNA binding"/>
    <property type="evidence" value="ECO:0007669"/>
    <property type="project" value="UniProtKB-UniRule"/>
</dbReference>
<keyword evidence="2 6" id="KW-0963">Cytoplasm</keyword>
<dbReference type="NCBIfam" id="TIGR01033">
    <property type="entry name" value="YebC/PmpR family DNA-binding transcriptional regulator"/>
    <property type="match status" value="1"/>
</dbReference>
<dbReference type="NCBIfam" id="NF009044">
    <property type="entry name" value="PRK12378.1"/>
    <property type="match status" value="1"/>
</dbReference>
<keyword evidence="5 6" id="KW-0804">Transcription</keyword>
<name>A0A2W2ATJ9_9HYPH</name>
<dbReference type="PANTHER" id="PTHR12532">
    <property type="entry name" value="TRANSLATIONAL ACTIVATOR OF CYTOCHROME C OXIDASE 1"/>
    <property type="match status" value="1"/>
</dbReference>
<evidence type="ECO:0000313" key="9">
    <source>
        <dbReference type="EMBL" id="PZF78551.1"/>
    </source>
</evidence>
<dbReference type="InterPro" id="IPR026564">
    <property type="entry name" value="Transcrip_reg_TACO1-like_dom3"/>
</dbReference>
<dbReference type="AlphaFoldDB" id="A0A2W2ATJ9"/>
<evidence type="ECO:0000313" key="10">
    <source>
        <dbReference type="Proteomes" id="UP000248795"/>
    </source>
</evidence>
<dbReference type="InterPro" id="IPR049083">
    <property type="entry name" value="TACO1_YebC_N"/>
</dbReference>
<evidence type="ECO:0000256" key="3">
    <source>
        <dbReference type="ARBA" id="ARBA00023015"/>
    </source>
</evidence>
<evidence type="ECO:0000256" key="5">
    <source>
        <dbReference type="ARBA" id="ARBA00023163"/>
    </source>
</evidence>
<feature type="domain" description="TACO1/YebC-like second and third" evidence="7">
    <location>
        <begin position="81"/>
        <end position="236"/>
    </location>
</feature>
<dbReference type="EMBL" id="QKVK01000001">
    <property type="protein sequence ID" value="PZF78551.1"/>
    <property type="molecule type" value="Genomic_DNA"/>
</dbReference>
<evidence type="ECO:0000256" key="2">
    <source>
        <dbReference type="ARBA" id="ARBA00022490"/>
    </source>
</evidence>
<dbReference type="Gene3D" id="3.30.70.980">
    <property type="match status" value="2"/>
</dbReference>
<evidence type="ECO:0000256" key="6">
    <source>
        <dbReference type="HAMAP-Rule" id="MF_00693"/>
    </source>
</evidence>
<dbReference type="InterPro" id="IPR029072">
    <property type="entry name" value="YebC-like"/>
</dbReference>
<dbReference type="Gene3D" id="1.10.10.200">
    <property type="match status" value="1"/>
</dbReference>
<evidence type="ECO:0000259" key="7">
    <source>
        <dbReference type="Pfam" id="PF01709"/>
    </source>
</evidence>
<dbReference type="GO" id="GO:0005829">
    <property type="term" value="C:cytosol"/>
    <property type="evidence" value="ECO:0007669"/>
    <property type="project" value="TreeGrafter"/>
</dbReference>
<comment type="subcellular location">
    <subcellularLocation>
        <location evidence="6">Cytoplasm</location>
    </subcellularLocation>
</comment>
<proteinExistence type="inferred from homology"/>
<organism evidence="9 10">
    <name type="scientific">Aestuariivirga litoralis</name>
    <dbReference type="NCBI Taxonomy" id="2650924"/>
    <lineage>
        <taxon>Bacteria</taxon>
        <taxon>Pseudomonadati</taxon>
        <taxon>Pseudomonadota</taxon>
        <taxon>Alphaproteobacteria</taxon>
        <taxon>Hyphomicrobiales</taxon>
        <taxon>Aestuariivirgaceae</taxon>
        <taxon>Aestuariivirga</taxon>
    </lineage>
</organism>
<keyword evidence="10" id="KW-1185">Reference proteome</keyword>
<dbReference type="PANTHER" id="PTHR12532:SF6">
    <property type="entry name" value="TRANSCRIPTIONAL REGULATORY PROTEIN YEBC-RELATED"/>
    <property type="match status" value="1"/>
</dbReference>
<dbReference type="InterPro" id="IPR048300">
    <property type="entry name" value="TACO1_YebC-like_2nd/3rd_dom"/>
</dbReference>
<gene>
    <name evidence="9" type="ORF">DK847_01715</name>
</gene>
<evidence type="ECO:0000259" key="8">
    <source>
        <dbReference type="Pfam" id="PF20772"/>
    </source>
</evidence>
<dbReference type="HAMAP" id="MF_00693">
    <property type="entry name" value="Transcrip_reg_TACO1"/>
    <property type="match status" value="1"/>
</dbReference>
<feature type="domain" description="TACO1/YebC-like N-terminal" evidence="8">
    <location>
        <begin position="5"/>
        <end position="75"/>
    </location>
</feature>
<dbReference type="Proteomes" id="UP000248795">
    <property type="component" value="Unassembled WGS sequence"/>
</dbReference>
<dbReference type="GO" id="GO:0006355">
    <property type="term" value="P:regulation of DNA-templated transcription"/>
    <property type="evidence" value="ECO:0007669"/>
    <property type="project" value="UniProtKB-UniRule"/>
</dbReference>
<keyword evidence="4 6" id="KW-0238">DNA-binding</keyword>
<dbReference type="Pfam" id="PF01709">
    <property type="entry name" value="Transcrip_reg"/>
    <property type="match status" value="1"/>
</dbReference>
<evidence type="ECO:0000256" key="4">
    <source>
        <dbReference type="ARBA" id="ARBA00023125"/>
    </source>
</evidence>
<dbReference type="NCBIfam" id="NF001030">
    <property type="entry name" value="PRK00110.1"/>
    <property type="match status" value="1"/>
</dbReference>
<protein>
    <recommendedName>
        <fullName evidence="6">Probable transcriptional regulatory protein DK847_01715</fullName>
    </recommendedName>
</protein>
<accession>A0A2W2ATJ9</accession>
<evidence type="ECO:0000256" key="1">
    <source>
        <dbReference type="ARBA" id="ARBA00008724"/>
    </source>
</evidence>
<dbReference type="InterPro" id="IPR017856">
    <property type="entry name" value="Integrase-like_N"/>
</dbReference>
<comment type="similarity">
    <text evidence="1 6">Belongs to the TACO1 family.</text>
</comment>
<dbReference type="Pfam" id="PF20772">
    <property type="entry name" value="TACO1_YebC_N"/>
    <property type="match status" value="1"/>
</dbReference>
<sequence length="249" mass="26485">MAGHSQFKNIMHRKGKQDAVRAKAFSKLSREITVAAKAGLPDPDANARLRLAIQNARAESMPKDNIERAIKKAVGGDAENYDNVRYEGYGPGGVAVIVEALTDNRNRTASNVRSLFAKYGGNMGETGSVSFMFARVGEVVYPAAKASGDAMLEAAIDAGADDVVSDEQGHTITCAFESIGEVSSALAAKFGEATSVKIVWKPQTMAPVDQEKAESLMKLVDALDEDDDVQVVFSNADIPDEVMAKLGGE</sequence>
<dbReference type="SUPFAM" id="SSF75625">
    <property type="entry name" value="YebC-like"/>
    <property type="match status" value="1"/>
</dbReference>
<comment type="caution">
    <text evidence="9">The sequence shown here is derived from an EMBL/GenBank/DDBJ whole genome shotgun (WGS) entry which is preliminary data.</text>
</comment>
<dbReference type="FunFam" id="1.10.10.200:FF:000002">
    <property type="entry name" value="Probable transcriptional regulatory protein CLM62_37755"/>
    <property type="match status" value="1"/>
</dbReference>
<keyword evidence="3 6" id="KW-0805">Transcription regulation</keyword>
<dbReference type="RefSeq" id="WP_111195879.1">
    <property type="nucleotide sequence ID" value="NZ_QKVK01000001.1"/>
</dbReference>
<dbReference type="InterPro" id="IPR002876">
    <property type="entry name" value="Transcrip_reg_TACO1-like"/>
</dbReference>